<proteinExistence type="predicted"/>
<evidence type="ECO:0000313" key="2">
    <source>
        <dbReference type="EMBL" id="KAF5626321.1"/>
    </source>
</evidence>
<comment type="caution">
    <text evidence="2">The sequence shown here is derived from an EMBL/GenBank/DDBJ whole genome shotgun (WGS) entry which is preliminary data.</text>
</comment>
<keyword evidence="3" id="KW-1185">Reference proteome</keyword>
<sequence>MCGKTVVKLAKEIKKAQEADFITHLISTILLLIRGAGSVIFQAGFRFIGRMLVGLAEAGNTGVGIYTALGTPESVPMLIFGLVMSAANIRDVARVTQGANLKRSMKWEEIADFSAEPAMPSLYSFYKFADLLYELRLLI</sequence>
<protein>
    <submittedName>
        <fullName evidence="2">Chitinase</fullName>
    </submittedName>
</protein>
<accession>A0A8H5R1J3</accession>
<evidence type="ECO:0000313" key="3">
    <source>
        <dbReference type="Proteomes" id="UP000530670"/>
    </source>
</evidence>
<dbReference type="OrthoDB" id="73875at2759"/>
<keyword evidence="1" id="KW-0472">Membrane</keyword>
<feature type="transmembrane region" description="Helical" evidence="1">
    <location>
        <begin position="21"/>
        <end position="43"/>
    </location>
</feature>
<keyword evidence="1" id="KW-0812">Transmembrane</keyword>
<reference evidence="2 3" key="1">
    <citation type="submission" date="2020-05" db="EMBL/GenBank/DDBJ databases">
        <title>Identification and distribution of gene clusters putatively required for synthesis of sphingolipid metabolism inhibitors in phylogenetically diverse species of the filamentous fungus Fusarium.</title>
        <authorList>
            <person name="Kim H.-S."/>
            <person name="Busman M."/>
            <person name="Brown D.W."/>
            <person name="Divon H."/>
            <person name="Uhlig S."/>
            <person name="Proctor R.H."/>
        </authorList>
    </citation>
    <scope>NUCLEOTIDE SEQUENCE [LARGE SCALE GENOMIC DNA]</scope>
    <source>
        <strain evidence="2 3">NRRL 66243</strain>
    </source>
</reference>
<organism evidence="2 3">
    <name type="scientific">Fusarium tjaetaba</name>
    <dbReference type="NCBI Taxonomy" id="1567544"/>
    <lineage>
        <taxon>Eukaryota</taxon>
        <taxon>Fungi</taxon>
        <taxon>Dikarya</taxon>
        <taxon>Ascomycota</taxon>
        <taxon>Pezizomycotina</taxon>
        <taxon>Sordariomycetes</taxon>
        <taxon>Hypocreomycetidae</taxon>
        <taxon>Hypocreales</taxon>
        <taxon>Nectriaceae</taxon>
        <taxon>Fusarium</taxon>
        <taxon>Fusarium fujikuroi species complex</taxon>
    </lineage>
</organism>
<name>A0A8H5R1J3_9HYPO</name>
<gene>
    <name evidence="2" type="ORF">FTJAE_9702</name>
</gene>
<dbReference type="RefSeq" id="XP_037203244.1">
    <property type="nucleotide sequence ID" value="XM_037356650.1"/>
</dbReference>
<evidence type="ECO:0000256" key="1">
    <source>
        <dbReference type="SAM" id="Phobius"/>
    </source>
</evidence>
<dbReference type="GeneID" id="59308920"/>
<dbReference type="Proteomes" id="UP000530670">
    <property type="component" value="Unassembled WGS sequence"/>
</dbReference>
<feature type="transmembrane region" description="Helical" evidence="1">
    <location>
        <begin position="63"/>
        <end position="84"/>
    </location>
</feature>
<keyword evidence="1" id="KW-1133">Transmembrane helix</keyword>
<dbReference type="EMBL" id="JAAQRI010000222">
    <property type="protein sequence ID" value="KAF5626321.1"/>
    <property type="molecule type" value="Genomic_DNA"/>
</dbReference>
<dbReference type="AlphaFoldDB" id="A0A8H5R1J3"/>